<dbReference type="EMBL" id="KZ772781">
    <property type="protein sequence ID" value="PTQ31606.1"/>
    <property type="molecule type" value="Genomic_DNA"/>
</dbReference>
<dbReference type="Gramene" id="Mp2g16950.1">
    <property type="protein sequence ID" value="Mp2g16950.1.cds1"/>
    <property type="gene ID" value="Mp2g16950"/>
</dbReference>
<sequence length="97" mass="10583">MEGAGIVSLINEMSNTFLICWTAIELRLCPRLVVPAWQNLNELHASTIQDPTKGIKFLYAFPRSLGLVTVGGHGLDHSCAGHTSTWRSSVPSSSMTR</sequence>
<gene>
    <name evidence="1" type="ORF">MARPO_0109s0036</name>
</gene>
<reference evidence="2" key="1">
    <citation type="journal article" date="2017" name="Cell">
        <title>Insights into land plant evolution garnered from the Marchantia polymorpha genome.</title>
        <authorList>
            <person name="Bowman J.L."/>
            <person name="Kohchi T."/>
            <person name="Yamato K.T."/>
            <person name="Jenkins J."/>
            <person name="Shu S."/>
            <person name="Ishizaki K."/>
            <person name="Yamaoka S."/>
            <person name="Nishihama R."/>
            <person name="Nakamura Y."/>
            <person name="Berger F."/>
            <person name="Adam C."/>
            <person name="Aki S.S."/>
            <person name="Althoff F."/>
            <person name="Araki T."/>
            <person name="Arteaga-Vazquez M.A."/>
            <person name="Balasubrmanian S."/>
            <person name="Barry K."/>
            <person name="Bauer D."/>
            <person name="Boehm C.R."/>
            <person name="Briginshaw L."/>
            <person name="Caballero-Perez J."/>
            <person name="Catarino B."/>
            <person name="Chen F."/>
            <person name="Chiyoda S."/>
            <person name="Chovatia M."/>
            <person name="Davies K.M."/>
            <person name="Delmans M."/>
            <person name="Demura T."/>
            <person name="Dierschke T."/>
            <person name="Dolan L."/>
            <person name="Dorantes-Acosta A.E."/>
            <person name="Eklund D.M."/>
            <person name="Florent S.N."/>
            <person name="Flores-Sandoval E."/>
            <person name="Fujiyama A."/>
            <person name="Fukuzawa H."/>
            <person name="Galik B."/>
            <person name="Grimanelli D."/>
            <person name="Grimwood J."/>
            <person name="Grossniklaus U."/>
            <person name="Hamada T."/>
            <person name="Haseloff J."/>
            <person name="Hetherington A.J."/>
            <person name="Higo A."/>
            <person name="Hirakawa Y."/>
            <person name="Hundley H.N."/>
            <person name="Ikeda Y."/>
            <person name="Inoue K."/>
            <person name="Inoue S.I."/>
            <person name="Ishida S."/>
            <person name="Jia Q."/>
            <person name="Kakita M."/>
            <person name="Kanazawa T."/>
            <person name="Kawai Y."/>
            <person name="Kawashima T."/>
            <person name="Kennedy M."/>
            <person name="Kinose K."/>
            <person name="Kinoshita T."/>
            <person name="Kohara Y."/>
            <person name="Koide E."/>
            <person name="Komatsu K."/>
            <person name="Kopischke S."/>
            <person name="Kubo M."/>
            <person name="Kyozuka J."/>
            <person name="Lagercrantz U."/>
            <person name="Lin S.S."/>
            <person name="Lindquist E."/>
            <person name="Lipzen A.M."/>
            <person name="Lu C.W."/>
            <person name="De Luna E."/>
            <person name="Martienssen R.A."/>
            <person name="Minamino N."/>
            <person name="Mizutani M."/>
            <person name="Mizutani M."/>
            <person name="Mochizuki N."/>
            <person name="Monte I."/>
            <person name="Mosher R."/>
            <person name="Nagasaki H."/>
            <person name="Nakagami H."/>
            <person name="Naramoto S."/>
            <person name="Nishitani K."/>
            <person name="Ohtani M."/>
            <person name="Okamoto T."/>
            <person name="Okumura M."/>
            <person name="Phillips J."/>
            <person name="Pollak B."/>
            <person name="Reinders A."/>
            <person name="Rovekamp M."/>
            <person name="Sano R."/>
            <person name="Sawa S."/>
            <person name="Schmid M.W."/>
            <person name="Shirakawa M."/>
            <person name="Solano R."/>
            <person name="Spunde A."/>
            <person name="Suetsugu N."/>
            <person name="Sugano S."/>
            <person name="Sugiyama A."/>
            <person name="Sun R."/>
            <person name="Suzuki Y."/>
            <person name="Takenaka M."/>
            <person name="Takezawa D."/>
            <person name="Tomogane H."/>
            <person name="Tsuzuki M."/>
            <person name="Ueda T."/>
            <person name="Umeda M."/>
            <person name="Ward J.M."/>
            <person name="Watanabe Y."/>
            <person name="Yazaki K."/>
            <person name="Yokoyama R."/>
            <person name="Yoshitake Y."/>
            <person name="Yotsui I."/>
            <person name="Zachgo S."/>
            <person name="Schmutz J."/>
        </authorList>
    </citation>
    <scope>NUCLEOTIDE SEQUENCE [LARGE SCALE GENOMIC DNA]</scope>
    <source>
        <strain evidence="2">Tak-1</strain>
    </source>
</reference>
<evidence type="ECO:0000313" key="2">
    <source>
        <dbReference type="Proteomes" id="UP000244005"/>
    </source>
</evidence>
<name>A0A2R6WCM9_MARPO</name>
<organism evidence="1 2">
    <name type="scientific">Marchantia polymorpha</name>
    <name type="common">Common liverwort</name>
    <name type="synonym">Marchantia aquatica</name>
    <dbReference type="NCBI Taxonomy" id="3197"/>
    <lineage>
        <taxon>Eukaryota</taxon>
        <taxon>Viridiplantae</taxon>
        <taxon>Streptophyta</taxon>
        <taxon>Embryophyta</taxon>
        <taxon>Marchantiophyta</taxon>
        <taxon>Marchantiopsida</taxon>
        <taxon>Marchantiidae</taxon>
        <taxon>Marchantiales</taxon>
        <taxon>Marchantiaceae</taxon>
        <taxon>Marchantia</taxon>
    </lineage>
</organism>
<keyword evidence="2" id="KW-1185">Reference proteome</keyword>
<proteinExistence type="predicted"/>
<dbReference type="Proteomes" id="UP000244005">
    <property type="component" value="Unassembled WGS sequence"/>
</dbReference>
<evidence type="ECO:0000313" key="1">
    <source>
        <dbReference type="EMBL" id="PTQ31606.1"/>
    </source>
</evidence>
<dbReference type="AlphaFoldDB" id="A0A2R6WCM9"/>
<protein>
    <submittedName>
        <fullName evidence="1">Uncharacterized protein</fullName>
    </submittedName>
</protein>
<accession>A0A2R6WCM9</accession>